<dbReference type="NCBIfam" id="TIGR03824">
    <property type="entry name" value="FlgM_jcvi"/>
    <property type="match status" value="1"/>
</dbReference>
<dbReference type="InterPro" id="IPR007412">
    <property type="entry name" value="FlgM"/>
</dbReference>
<evidence type="ECO:0000256" key="3">
    <source>
        <dbReference type="ARBA" id="ARBA00022491"/>
    </source>
</evidence>
<evidence type="ECO:0000256" key="2">
    <source>
        <dbReference type="ARBA" id="ARBA00017823"/>
    </source>
</evidence>
<comment type="similarity">
    <text evidence="1">Belongs to the FlgM family.</text>
</comment>
<evidence type="ECO:0000256" key="5">
    <source>
        <dbReference type="ARBA" id="ARBA00023015"/>
    </source>
</evidence>
<gene>
    <name evidence="11" type="primary">flgM</name>
    <name evidence="11" type="ORF">HJ583_010935</name>
</gene>
<feature type="region of interest" description="Disordered" evidence="9">
    <location>
        <begin position="1"/>
        <end position="37"/>
    </location>
</feature>
<keyword evidence="6" id="KW-0804">Transcription</keyword>
<evidence type="ECO:0000256" key="8">
    <source>
        <dbReference type="ARBA" id="ARBA00030117"/>
    </source>
</evidence>
<feature type="compositionally biased region" description="Low complexity" evidence="9">
    <location>
        <begin position="14"/>
        <end position="34"/>
    </location>
</feature>
<reference evidence="11 12" key="1">
    <citation type="submission" date="2020-06" db="EMBL/GenBank/DDBJ databases">
        <title>Draft genome of Uliginosibacterium sp. IMCC34675.</title>
        <authorList>
            <person name="Song J."/>
        </authorList>
    </citation>
    <scope>NUCLEOTIDE SEQUENCE [LARGE SCALE GENOMIC DNA]</scope>
    <source>
        <strain evidence="11 12">IMCC34675</strain>
    </source>
</reference>
<dbReference type="SUPFAM" id="SSF101498">
    <property type="entry name" value="Anti-sigma factor FlgM"/>
    <property type="match status" value="1"/>
</dbReference>
<proteinExistence type="inferred from homology"/>
<evidence type="ECO:0000313" key="11">
    <source>
        <dbReference type="EMBL" id="NSL55541.1"/>
    </source>
</evidence>
<evidence type="ECO:0000256" key="6">
    <source>
        <dbReference type="ARBA" id="ARBA00023163"/>
    </source>
</evidence>
<feature type="compositionally biased region" description="Polar residues" evidence="9">
    <location>
        <begin position="1"/>
        <end position="13"/>
    </location>
</feature>
<evidence type="ECO:0000256" key="9">
    <source>
        <dbReference type="SAM" id="MobiDB-lite"/>
    </source>
</evidence>
<organism evidence="11 12">
    <name type="scientific">Uliginosibacterium aquaticum</name>
    <dbReference type="NCBI Taxonomy" id="2731212"/>
    <lineage>
        <taxon>Bacteria</taxon>
        <taxon>Pseudomonadati</taxon>
        <taxon>Pseudomonadota</taxon>
        <taxon>Betaproteobacteria</taxon>
        <taxon>Rhodocyclales</taxon>
        <taxon>Zoogloeaceae</taxon>
        <taxon>Uliginosibacterium</taxon>
    </lineage>
</organism>
<sequence length="101" mass="10542">MKIENSVTSPGSVSTSKPRSTRESSTSSASASPSQVQLSNLASNLQKLEQAIAETPVVDSGKVDEIKSAIAQGQFKVNPDKVADGLLDSVRQMLAAQPRSA</sequence>
<keyword evidence="11" id="KW-0966">Cell projection</keyword>
<keyword evidence="4" id="KW-1005">Bacterial flagellum biogenesis</keyword>
<evidence type="ECO:0000313" key="12">
    <source>
        <dbReference type="Proteomes" id="UP000778523"/>
    </source>
</evidence>
<dbReference type="EMBL" id="JABCSC020000002">
    <property type="protein sequence ID" value="NSL55541.1"/>
    <property type="molecule type" value="Genomic_DNA"/>
</dbReference>
<keyword evidence="3" id="KW-0678">Repressor</keyword>
<keyword evidence="12" id="KW-1185">Reference proteome</keyword>
<dbReference type="Proteomes" id="UP000778523">
    <property type="component" value="Unassembled WGS sequence"/>
</dbReference>
<evidence type="ECO:0000256" key="1">
    <source>
        <dbReference type="ARBA" id="ARBA00005322"/>
    </source>
</evidence>
<evidence type="ECO:0000256" key="4">
    <source>
        <dbReference type="ARBA" id="ARBA00022795"/>
    </source>
</evidence>
<accession>A0ABX2IMJ6</accession>
<dbReference type="InterPro" id="IPR031316">
    <property type="entry name" value="FlgM_C"/>
</dbReference>
<keyword evidence="5" id="KW-0805">Transcription regulation</keyword>
<keyword evidence="11" id="KW-0969">Cilium</keyword>
<dbReference type="InterPro" id="IPR035890">
    <property type="entry name" value="Anti-sigma-28_factor_FlgM_sf"/>
</dbReference>
<dbReference type="RefSeq" id="WP_170021920.1">
    <property type="nucleotide sequence ID" value="NZ_JABCSC020000002.1"/>
</dbReference>
<dbReference type="Pfam" id="PF04316">
    <property type="entry name" value="FlgM"/>
    <property type="match status" value="1"/>
</dbReference>
<name>A0ABX2IMJ6_9RHOO</name>
<feature type="domain" description="Anti-sigma-28 factor FlgM C-terminal" evidence="10">
    <location>
        <begin position="35"/>
        <end position="88"/>
    </location>
</feature>
<protein>
    <recommendedName>
        <fullName evidence="2">Negative regulator of flagellin synthesis</fullName>
    </recommendedName>
    <alternativeName>
        <fullName evidence="8">Anti-sigma-28 factor</fullName>
    </alternativeName>
</protein>
<comment type="caution">
    <text evidence="11">The sequence shown here is derived from an EMBL/GenBank/DDBJ whole genome shotgun (WGS) entry which is preliminary data.</text>
</comment>
<keyword evidence="11" id="KW-0282">Flagellum</keyword>
<evidence type="ECO:0000256" key="7">
    <source>
        <dbReference type="ARBA" id="ARBA00024739"/>
    </source>
</evidence>
<comment type="function">
    <text evidence="7">Responsible for the coupling of flagellin expression to flagellar assembly by preventing expression of the flagellin genes when a component of the middle class of proteins is defective. It negatively regulates flagellar genes by inhibiting the activity of FliA by directly binding to FliA.</text>
</comment>
<evidence type="ECO:0000259" key="10">
    <source>
        <dbReference type="Pfam" id="PF04316"/>
    </source>
</evidence>